<evidence type="ECO:0000256" key="6">
    <source>
        <dbReference type="ARBA" id="ARBA00023192"/>
    </source>
</evidence>
<evidence type="ECO:0000256" key="2">
    <source>
        <dbReference type="ARBA" id="ARBA00005038"/>
    </source>
</evidence>
<evidence type="ECO:0000256" key="1">
    <source>
        <dbReference type="ARBA" id="ARBA00001933"/>
    </source>
</evidence>
<dbReference type="FunFam" id="3.40.640.10:FF:000046">
    <property type="entry name" value="Cystathionine gamma-lyase"/>
    <property type="match status" value="1"/>
</dbReference>
<keyword evidence="5 8" id="KW-0663">Pyridoxal phosphate</keyword>
<dbReference type="AlphaFoldDB" id="A0AAW1UPK5"/>
<evidence type="ECO:0000256" key="9">
    <source>
        <dbReference type="RuleBase" id="RU362118"/>
    </source>
</evidence>
<comment type="pathway">
    <text evidence="2">Amino-acid biosynthesis; L-cysteine biosynthesis; L-cysteine from L-homocysteine and L-serine: step 2/2.</text>
</comment>
<dbReference type="InterPro" id="IPR000277">
    <property type="entry name" value="Cys/Met-Metab_PyrdxlP-dep_enz"/>
</dbReference>
<accession>A0AAW1UPK5</accession>
<proteinExistence type="inferred from homology"/>
<dbReference type="InterPro" id="IPR015421">
    <property type="entry name" value="PyrdxlP-dep_Trfase_major"/>
</dbReference>
<dbReference type="GO" id="GO:0019346">
    <property type="term" value="P:transsulfuration"/>
    <property type="evidence" value="ECO:0007669"/>
    <property type="project" value="InterPro"/>
</dbReference>
<evidence type="ECO:0000256" key="8">
    <source>
        <dbReference type="PIRSR" id="PIRSR001434-2"/>
    </source>
</evidence>
<dbReference type="CDD" id="cd00614">
    <property type="entry name" value="CGS_like"/>
    <property type="match status" value="1"/>
</dbReference>
<dbReference type="GO" id="GO:0019343">
    <property type="term" value="P:cysteine biosynthetic process via cystathionine"/>
    <property type="evidence" value="ECO:0007669"/>
    <property type="project" value="TreeGrafter"/>
</dbReference>
<dbReference type="Gene3D" id="3.40.640.10">
    <property type="entry name" value="Type I PLP-dependent aspartate aminotransferase-like (Major domain)"/>
    <property type="match status" value="1"/>
</dbReference>
<dbReference type="GO" id="GO:0005737">
    <property type="term" value="C:cytoplasm"/>
    <property type="evidence" value="ECO:0007669"/>
    <property type="project" value="TreeGrafter"/>
</dbReference>
<dbReference type="Pfam" id="PF01053">
    <property type="entry name" value="Cys_Met_Meta_PP"/>
    <property type="match status" value="1"/>
</dbReference>
<organism evidence="10 11">
    <name type="scientific">Henosepilachna vigintioctopunctata</name>
    <dbReference type="NCBI Taxonomy" id="420089"/>
    <lineage>
        <taxon>Eukaryota</taxon>
        <taxon>Metazoa</taxon>
        <taxon>Ecdysozoa</taxon>
        <taxon>Arthropoda</taxon>
        <taxon>Hexapoda</taxon>
        <taxon>Insecta</taxon>
        <taxon>Pterygota</taxon>
        <taxon>Neoptera</taxon>
        <taxon>Endopterygota</taxon>
        <taxon>Coleoptera</taxon>
        <taxon>Polyphaga</taxon>
        <taxon>Cucujiformia</taxon>
        <taxon>Coccinelloidea</taxon>
        <taxon>Coccinellidae</taxon>
        <taxon>Epilachninae</taxon>
        <taxon>Epilachnini</taxon>
        <taxon>Henosepilachna</taxon>
    </lineage>
</organism>
<dbReference type="Gene3D" id="3.90.1150.10">
    <property type="entry name" value="Aspartate Aminotransferase, domain 1"/>
    <property type="match status" value="1"/>
</dbReference>
<keyword evidence="6" id="KW-0028">Amino-acid biosynthesis</keyword>
<name>A0AAW1UPK5_9CUCU</name>
<dbReference type="PANTHER" id="PTHR11808">
    <property type="entry name" value="TRANS-SULFURATION ENZYME FAMILY MEMBER"/>
    <property type="match status" value="1"/>
</dbReference>
<evidence type="ECO:0000256" key="5">
    <source>
        <dbReference type="ARBA" id="ARBA00022898"/>
    </source>
</evidence>
<comment type="cofactor">
    <cofactor evidence="1 9">
        <name>pyridoxal 5'-phosphate</name>
        <dbReference type="ChEBI" id="CHEBI:597326"/>
    </cofactor>
</comment>
<dbReference type="PANTHER" id="PTHR11808:SF15">
    <property type="entry name" value="CYSTATHIONINE GAMMA-LYASE"/>
    <property type="match status" value="1"/>
</dbReference>
<comment type="caution">
    <text evidence="10">The sequence shown here is derived from an EMBL/GenBank/DDBJ whole genome shotgun (WGS) entry which is preliminary data.</text>
</comment>
<keyword evidence="6" id="KW-0198">Cysteine biosynthesis</keyword>
<dbReference type="SUPFAM" id="SSF53383">
    <property type="entry name" value="PLP-dependent transferases"/>
    <property type="match status" value="1"/>
</dbReference>
<dbReference type="InterPro" id="IPR015422">
    <property type="entry name" value="PyrdxlP-dep_Trfase_small"/>
</dbReference>
<feature type="modified residue" description="N6-(pyridoxal phosphate)lysine" evidence="8">
    <location>
        <position position="206"/>
    </location>
</feature>
<protein>
    <recommendedName>
        <fullName evidence="4">cystathionine gamma-lyase</fullName>
        <ecNumber evidence="4">4.4.1.1</ecNumber>
    </recommendedName>
    <alternativeName>
        <fullName evidence="7">Gamma-cystathionase</fullName>
    </alternativeName>
</protein>
<evidence type="ECO:0000313" key="10">
    <source>
        <dbReference type="EMBL" id="KAK9881900.1"/>
    </source>
</evidence>
<dbReference type="EMBL" id="JARQZJ010000071">
    <property type="protein sequence ID" value="KAK9881900.1"/>
    <property type="molecule type" value="Genomic_DNA"/>
</dbReference>
<dbReference type="GO" id="GO:0030170">
    <property type="term" value="F:pyridoxal phosphate binding"/>
    <property type="evidence" value="ECO:0007669"/>
    <property type="project" value="InterPro"/>
</dbReference>
<keyword evidence="11" id="KW-1185">Reference proteome</keyword>
<evidence type="ECO:0000313" key="11">
    <source>
        <dbReference type="Proteomes" id="UP001431783"/>
    </source>
</evidence>
<dbReference type="InterPro" id="IPR015424">
    <property type="entry name" value="PyrdxlP-dep_Trfase"/>
</dbReference>
<evidence type="ECO:0000256" key="4">
    <source>
        <dbReference type="ARBA" id="ARBA00012085"/>
    </source>
</evidence>
<dbReference type="GO" id="GO:0004123">
    <property type="term" value="F:cystathionine gamma-lyase activity"/>
    <property type="evidence" value="ECO:0007669"/>
    <property type="project" value="TreeGrafter"/>
</dbReference>
<gene>
    <name evidence="10" type="ORF">WA026_018096</name>
</gene>
<reference evidence="10 11" key="1">
    <citation type="submission" date="2023-03" db="EMBL/GenBank/DDBJ databases">
        <title>Genome insight into feeding habits of ladybird beetles.</title>
        <authorList>
            <person name="Li H.-S."/>
            <person name="Huang Y.-H."/>
            <person name="Pang H."/>
        </authorList>
    </citation>
    <scope>NUCLEOTIDE SEQUENCE [LARGE SCALE GENOMIC DNA]</scope>
    <source>
        <strain evidence="10">SYSU_2023b</strain>
        <tissue evidence="10">Whole body</tissue>
    </source>
</reference>
<comment type="similarity">
    <text evidence="3 9">Belongs to the trans-sulfuration enzymes family.</text>
</comment>
<dbReference type="PIRSF" id="PIRSF001434">
    <property type="entry name" value="CGS"/>
    <property type="match status" value="1"/>
</dbReference>
<dbReference type="EC" id="4.4.1.1" evidence="4"/>
<sequence length="391" mass="43840">MGDESGFLPYPKGFATAVCQLTRKQQQYSTASMVFPEDNPVLKPLDSQRLDDECLETSVGSPARDILEKTLAHLENGRYGVCFSSGSSAISTCISLLNKSDHVICVNDIYGGTRLQLEKIAKKYGVETTFVDIEAECFEKAVQSKTKMIWIESPTNPSLHVLDIEAISRIAKEHNLILTVDNTFLSPYLQRPLNFGADICIHSMSKYLNGHSDVIMGAIITNHEQIYKDVKLLRQMKGDYPSNFSCSQVLTSLATLPLRMRRHCENSMMIAQYLENHPKVDKVIHPGLPSHPKYELTKKQTSGHSGIITIYLKGNFDTTKKFVKGLKVIMYAASLGDYATLVEIPSRLSHEYVSPEDKKKLNYTDNMIRISVGLEDPEDLIEDLREALAEL</sequence>
<dbReference type="Proteomes" id="UP001431783">
    <property type="component" value="Unassembled WGS sequence"/>
</dbReference>
<evidence type="ECO:0000256" key="3">
    <source>
        <dbReference type="ARBA" id="ARBA00009077"/>
    </source>
</evidence>
<evidence type="ECO:0000256" key="7">
    <source>
        <dbReference type="ARBA" id="ARBA00029853"/>
    </source>
</evidence>